<evidence type="ECO:0000259" key="9">
    <source>
        <dbReference type="PROSITE" id="PS50979"/>
    </source>
</evidence>
<name>A0A917IP44_9MICC</name>
<dbReference type="EMBL" id="BMDC01000001">
    <property type="protein sequence ID" value="GGH59673.1"/>
    <property type="molecule type" value="Genomic_DNA"/>
</dbReference>
<dbReference type="Gene3D" id="3.30.1490.20">
    <property type="entry name" value="ATP-grasp fold, A domain"/>
    <property type="match status" value="1"/>
</dbReference>
<feature type="domain" description="Lipoyl-binding" evidence="7">
    <location>
        <begin position="502"/>
        <end position="582"/>
    </location>
</feature>
<reference evidence="10 11" key="1">
    <citation type="journal article" date="2014" name="Int. J. Syst. Evol. Microbiol.">
        <title>Complete genome sequence of Corynebacterium casei LMG S-19264T (=DSM 44701T), isolated from a smear-ripened cheese.</title>
        <authorList>
            <consortium name="US DOE Joint Genome Institute (JGI-PGF)"/>
            <person name="Walter F."/>
            <person name="Albersmeier A."/>
            <person name="Kalinowski J."/>
            <person name="Ruckert C."/>
        </authorList>
    </citation>
    <scope>NUCLEOTIDE SEQUENCE [LARGE SCALE GENOMIC DNA]</scope>
    <source>
        <strain evidence="10 11">CCM 8669</strain>
    </source>
</reference>
<dbReference type="Pfam" id="PF00364">
    <property type="entry name" value="Biotin_lipoyl"/>
    <property type="match status" value="1"/>
</dbReference>
<dbReference type="SMART" id="SM00878">
    <property type="entry name" value="Biotin_carb_C"/>
    <property type="match status" value="1"/>
</dbReference>
<dbReference type="GO" id="GO:0005524">
    <property type="term" value="F:ATP binding"/>
    <property type="evidence" value="ECO:0007669"/>
    <property type="project" value="UniProtKB-UniRule"/>
</dbReference>
<dbReference type="InterPro" id="IPR005479">
    <property type="entry name" value="CPAse_ATP-bd"/>
</dbReference>
<comment type="caution">
    <text evidence="10">The sequence shown here is derived from an EMBL/GenBank/DDBJ whole genome shotgun (WGS) entry which is preliminary data.</text>
</comment>
<dbReference type="PROSITE" id="PS50979">
    <property type="entry name" value="BC"/>
    <property type="match status" value="1"/>
</dbReference>
<keyword evidence="2" id="KW-0436">Ligase</keyword>
<dbReference type="InterPro" id="IPR001882">
    <property type="entry name" value="Biotin_BS"/>
</dbReference>
<accession>A0A917IP44</accession>
<dbReference type="Gene3D" id="2.40.50.100">
    <property type="match status" value="1"/>
</dbReference>
<dbReference type="PANTHER" id="PTHR18866:SF126">
    <property type="entry name" value="BIOTIN CARBOXYLASE"/>
    <property type="match status" value="1"/>
</dbReference>
<dbReference type="FunFam" id="3.40.50.20:FF:000010">
    <property type="entry name" value="Propionyl-CoA carboxylase subunit alpha"/>
    <property type="match status" value="1"/>
</dbReference>
<dbReference type="SUPFAM" id="SSF51230">
    <property type="entry name" value="Single hybrid motif"/>
    <property type="match status" value="1"/>
</dbReference>
<feature type="domain" description="Biotin carboxylation" evidence="9">
    <location>
        <begin position="1"/>
        <end position="444"/>
    </location>
</feature>
<dbReference type="Pfam" id="PF00289">
    <property type="entry name" value="Biotin_carb_N"/>
    <property type="match status" value="1"/>
</dbReference>
<dbReference type="InterPro" id="IPR005482">
    <property type="entry name" value="Biotin_COase_C"/>
</dbReference>
<evidence type="ECO:0000256" key="5">
    <source>
        <dbReference type="ARBA" id="ARBA00023267"/>
    </source>
</evidence>
<dbReference type="SUPFAM" id="SSF52440">
    <property type="entry name" value="PreATP-grasp domain"/>
    <property type="match status" value="1"/>
</dbReference>
<dbReference type="CDD" id="cd06850">
    <property type="entry name" value="biotinyl_domain"/>
    <property type="match status" value="1"/>
</dbReference>
<dbReference type="PROSITE" id="PS50975">
    <property type="entry name" value="ATP_GRASP"/>
    <property type="match status" value="1"/>
</dbReference>
<dbReference type="Pfam" id="PF02786">
    <property type="entry name" value="CPSase_L_D2"/>
    <property type="match status" value="1"/>
</dbReference>
<dbReference type="PROSITE" id="PS00867">
    <property type="entry name" value="CPSASE_2"/>
    <property type="match status" value="1"/>
</dbReference>
<protein>
    <submittedName>
        <fullName evidence="10">Acetyl/propionyl-CoA carboxylase subuit alpha</fullName>
    </submittedName>
</protein>
<dbReference type="FunFam" id="3.30.1490.20:FF:000018">
    <property type="entry name" value="Biotin carboxylase"/>
    <property type="match status" value="1"/>
</dbReference>
<dbReference type="InterPro" id="IPR000089">
    <property type="entry name" value="Biotin_lipoyl"/>
</dbReference>
<dbReference type="Pfam" id="PF02785">
    <property type="entry name" value="Biotin_carb_C"/>
    <property type="match status" value="1"/>
</dbReference>
<evidence type="ECO:0000256" key="1">
    <source>
        <dbReference type="ARBA" id="ARBA00001953"/>
    </source>
</evidence>
<dbReference type="PROSITE" id="PS50968">
    <property type="entry name" value="BIOTINYL_LIPOYL"/>
    <property type="match status" value="1"/>
</dbReference>
<dbReference type="SUPFAM" id="SSF51246">
    <property type="entry name" value="Rudiment single hybrid motif"/>
    <property type="match status" value="1"/>
</dbReference>
<evidence type="ECO:0000313" key="11">
    <source>
        <dbReference type="Proteomes" id="UP000600171"/>
    </source>
</evidence>
<dbReference type="AlphaFoldDB" id="A0A917IP44"/>
<dbReference type="InterPro" id="IPR011053">
    <property type="entry name" value="Single_hybrid_motif"/>
</dbReference>
<keyword evidence="5" id="KW-0092">Biotin</keyword>
<evidence type="ECO:0000256" key="3">
    <source>
        <dbReference type="ARBA" id="ARBA00022741"/>
    </source>
</evidence>
<organism evidence="10 11">
    <name type="scientific">Rothia aerolata</name>
    <dbReference type="NCBI Taxonomy" id="1812262"/>
    <lineage>
        <taxon>Bacteria</taxon>
        <taxon>Bacillati</taxon>
        <taxon>Actinomycetota</taxon>
        <taxon>Actinomycetes</taxon>
        <taxon>Micrococcales</taxon>
        <taxon>Micrococcaceae</taxon>
        <taxon>Rothia</taxon>
    </lineage>
</organism>
<proteinExistence type="predicted"/>
<evidence type="ECO:0000256" key="2">
    <source>
        <dbReference type="ARBA" id="ARBA00022598"/>
    </source>
</evidence>
<dbReference type="GO" id="GO:0046872">
    <property type="term" value="F:metal ion binding"/>
    <property type="evidence" value="ECO:0007669"/>
    <property type="project" value="InterPro"/>
</dbReference>
<sequence length="585" mass="61934">MRKVLIANRGEIAVRIIGACAQEGIGSIAVYADSDAQALHTVLADEAYALEGTTPAETYLNIEKIMKIAARAEATDIHPGYGFLAENAEFAQAVIDAGLTWIGPSPETIDALGDKVKARKIAQAVQAPLAPGSDGPVDGPDGARAFAEEHGLPIVIKAAHGGGGRGMRVVRDLSEVESAFEAAVREAVGAFGNGECFVERFLEKPRHVETQVAADSHGGVVVLGTRDCSLQRRHQKLIEEAPAPFLSDGQVALLEKASRDIFREARYLGVGTCEFLIAADGTVSFLEVNTRIQVEHPVTEESAGVDLVRMQLDIAAGKPLAFTEMPRPKMHAIEFRINAEDPARGFLPSAGTIEAINVPTGHGIRWDSGVRDGTVIDGSFDSMLAKLIVTGTTRQRAINRARFALKQLEIQGIATVIPFSRMMMEHPAFTAEDGELGIYTTWIDNELGEQLEIDPAYQQGLLPVGARSFPGTGMTRFTLEIDGSPKQVGMPDAVFASMGSGQGLAEDSQDDAAAAVTAPMAGSVIRLLVAEGDAVSAGDQVALLEAMKTEVPVYSDAAGTVAELPLSTGDRVAAGDVLVRFAEKS</sequence>
<dbReference type="PANTHER" id="PTHR18866">
    <property type="entry name" value="CARBOXYLASE:PYRUVATE/ACETYL-COA/PROPIONYL-COA CARBOXYLASE"/>
    <property type="match status" value="1"/>
</dbReference>
<evidence type="ECO:0000259" key="7">
    <source>
        <dbReference type="PROSITE" id="PS50968"/>
    </source>
</evidence>
<dbReference type="RefSeq" id="WP_188358934.1">
    <property type="nucleotide sequence ID" value="NZ_BMDC01000001.1"/>
</dbReference>
<dbReference type="InterPro" id="IPR011764">
    <property type="entry name" value="Biotin_carboxylation_dom"/>
</dbReference>
<evidence type="ECO:0000256" key="4">
    <source>
        <dbReference type="ARBA" id="ARBA00022840"/>
    </source>
</evidence>
<keyword evidence="4 6" id="KW-0067">ATP-binding</keyword>
<gene>
    <name evidence="10" type="ORF">GCM10007359_07100</name>
</gene>
<comment type="cofactor">
    <cofactor evidence="1">
        <name>biotin</name>
        <dbReference type="ChEBI" id="CHEBI:57586"/>
    </cofactor>
</comment>
<evidence type="ECO:0000259" key="8">
    <source>
        <dbReference type="PROSITE" id="PS50975"/>
    </source>
</evidence>
<dbReference type="InterPro" id="IPR011761">
    <property type="entry name" value="ATP-grasp"/>
</dbReference>
<evidence type="ECO:0000313" key="10">
    <source>
        <dbReference type="EMBL" id="GGH59673.1"/>
    </source>
</evidence>
<dbReference type="InterPro" id="IPR016185">
    <property type="entry name" value="PreATP-grasp_dom_sf"/>
</dbReference>
<dbReference type="Gene3D" id="3.30.470.20">
    <property type="entry name" value="ATP-grasp fold, B domain"/>
    <property type="match status" value="1"/>
</dbReference>
<keyword evidence="11" id="KW-1185">Reference proteome</keyword>
<dbReference type="InterPro" id="IPR013815">
    <property type="entry name" value="ATP_grasp_subdomain_1"/>
</dbReference>
<dbReference type="Gene3D" id="3.40.50.20">
    <property type="match status" value="1"/>
</dbReference>
<feature type="domain" description="ATP-grasp" evidence="8">
    <location>
        <begin position="119"/>
        <end position="316"/>
    </location>
</feature>
<dbReference type="Proteomes" id="UP000600171">
    <property type="component" value="Unassembled WGS sequence"/>
</dbReference>
<dbReference type="PROSITE" id="PS00188">
    <property type="entry name" value="BIOTIN"/>
    <property type="match status" value="1"/>
</dbReference>
<keyword evidence="3 6" id="KW-0547">Nucleotide-binding</keyword>
<dbReference type="SUPFAM" id="SSF56059">
    <property type="entry name" value="Glutathione synthetase ATP-binding domain-like"/>
    <property type="match status" value="1"/>
</dbReference>
<dbReference type="GO" id="GO:0004075">
    <property type="term" value="F:biotin carboxylase activity"/>
    <property type="evidence" value="ECO:0007669"/>
    <property type="project" value="UniProtKB-EC"/>
</dbReference>
<dbReference type="InterPro" id="IPR050856">
    <property type="entry name" value="Biotin_carboxylase_complex"/>
</dbReference>
<evidence type="ECO:0000256" key="6">
    <source>
        <dbReference type="PROSITE-ProRule" id="PRU00409"/>
    </source>
</evidence>
<dbReference type="InterPro" id="IPR005481">
    <property type="entry name" value="BC-like_N"/>
</dbReference>
<dbReference type="InterPro" id="IPR011054">
    <property type="entry name" value="Rudment_hybrid_motif"/>
</dbReference>